<comment type="similarity">
    <text evidence="1 5">Belongs to the flavin oxidoreductase frp family.</text>
</comment>
<evidence type="ECO:0000313" key="7">
    <source>
        <dbReference type="EMBL" id="VYS85112.1"/>
    </source>
</evidence>
<dbReference type="PIRSF" id="PIRSF005426">
    <property type="entry name" value="Frp"/>
    <property type="match status" value="1"/>
</dbReference>
<keyword evidence="2 5" id="KW-0285">Flavoprotein</keyword>
<sequence>MQAEDYRKVPEVGVTNPTIDVLRAHRTIRKFEDSPLSAQDRDALIDVARRAPTSSFRQQFSIIHVTDVALRDQLAEVAQQPYVGTSKGDLFMFVVDLYRNARIREEAGLDIAPLQRTNLFLAAMEDAVLAAHNMEVAAESMGLGTVYLGSLLRGPQRTIELLKLPRMTFPILGLLVGRPLQDPPYRPRLPKHLAVSENTYPVVEGSYLEELAEYDEDVRAYYELRKAGLGATNAFTQQISEQMGLPNTFDTAPVLEVLHSQGLCLN</sequence>
<dbReference type="Gene3D" id="3.40.109.10">
    <property type="entry name" value="NADH Oxidase"/>
    <property type="match status" value="1"/>
</dbReference>
<dbReference type="SUPFAM" id="SSF55469">
    <property type="entry name" value="FMN-dependent nitroreductase-like"/>
    <property type="match status" value="1"/>
</dbReference>
<reference evidence="7" key="1">
    <citation type="submission" date="2019-11" db="EMBL/GenBank/DDBJ databases">
        <authorList>
            <person name="Feng L."/>
        </authorList>
    </citation>
    <scope>NUCLEOTIDE SEQUENCE</scope>
    <source>
        <strain evidence="7">AodontolyticusLFYP35</strain>
    </source>
</reference>
<dbReference type="Pfam" id="PF00881">
    <property type="entry name" value="Nitroreductase"/>
    <property type="match status" value="1"/>
</dbReference>
<keyword evidence="4 5" id="KW-0560">Oxidoreductase</keyword>
<evidence type="ECO:0000256" key="3">
    <source>
        <dbReference type="ARBA" id="ARBA00022643"/>
    </source>
</evidence>
<evidence type="ECO:0000256" key="2">
    <source>
        <dbReference type="ARBA" id="ARBA00022630"/>
    </source>
</evidence>
<dbReference type="EC" id="1.5.1.38" evidence="7"/>
<proteinExistence type="inferred from homology"/>
<keyword evidence="3 5" id="KW-0288">FMN</keyword>
<dbReference type="EMBL" id="CACRSM010000002">
    <property type="protein sequence ID" value="VYS85112.1"/>
    <property type="molecule type" value="Genomic_DNA"/>
</dbReference>
<evidence type="ECO:0000259" key="6">
    <source>
        <dbReference type="Pfam" id="PF00881"/>
    </source>
</evidence>
<name>A0A6N2RW95_9ACTO</name>
<dbReference type="GO" id="GO:0052873">
    <property type="term" value="F:FMN reductase (NADPH) activity"/>
    <property type="evidence" value="ECO:0007669"/>
    <property type="project" value="UniProtKB-EC"/>
</dbReference>
<accession>A0A6N2RW95</accession>
<dbReference type="PANTHER" id="PTHR43425:SF2">
    <property type="entry name" value="OXYGEN-INSENSITIVE NADPH NITROREDUCTASE"/>
    <property type="match status" value="1"/>
</dbReference>
<dbReference type="PANTHER" id="PTHR43425">
    <property type="entry name" value="OXYGEN-INSENSITIVE NADPH NITROREDUCTASE"/>
    <property type="match status" value="1"/>
</dbReference>
<keyword evidence="5" id="KW-0521">NADP</keyword>
<evidence type="ECO:0000256" key="4">
    <source>
        <dbReference type="ARBA" id="ARBA00023002"/>
    </source>
</evidence>
<dbReference type="CDD" id="cd02146">
    <property type="entry name" value="NfsA-like"/>
    <property type="match status" value="1"/>
</dbReference>
<organism evidence="7">
    <name type="scientific">Schaalia odontolytica</name>
    <dbReference type="NCBI Taxonomy" id="1660"/>
    <lineage>
        <taxon>Bacteria</taxon>
        <taxon>Bacillati</taxon>
        <taxon>Actinomycetota</taxon>
        <taxon>Actinomycetes</taxon>
        <taxon>Actinomycetales</taxon>
        <taxon>Actinomycetaceae</taxon>
        <taxon>Schaalia</taxon>
    </lineage>
</organism>
<dbReference type="InterPro" id="IPR029479">
    <property type="entry name" value="Nitroreductase"/>
</dbReference>
<dbReference type="AlphaFoldDB" id="A0A6N2RW95"/>
<dbReference type="InterPro" id="IPR016446">
    <property type="entry name" value="Flavin_OxRdtase_Frp"/>
</dbReference>
<protein>
    <submittedName>
        <fullName evidence="7">FMN reductase (NADPH)</fullName>
        <ecNumber evidence="7">1.5.1.38</ecNumber>
    </submittedName>
</protein>
<evidence type="ECO:0000256" key="5">
    <source>
        <dbReference type="PIRNR" id="PIRNR005426"/>
    </source>
</evidence>
<evidence type="ECO:0000256" key="1">
    <source>
        <dbReference type="ARBA" id="ARBA00008366"/>
    </source>
</evidence>
<dbReference type="InterPro" id="IPR000415">
    <property type="entry name" value="Nitroreductase-like"/>
</dbReference>
<feature type="domain" description="Nitroreductase" evidence="6">
    <location>
        <begin position="23"/>
        <end position="177"/>
    </location>
</feature>
<gene>
    <name evidence="7" type="primary">nfrA1</name>
    <name evidence="7" type="ORF">AOLFYP35_00556</name>
</gene>